<dbReference type="RefSeq" id="XP_041159756.1">
    <property type="nucleotide sequence ID" value="XM_041306661.1"/>
</dbReference>
<evidence type="ECO:0000313" key="2">
    <source>
        <dbReference type="Proteomes" id="UP000719766"/>
    </source>
</evidence>
<proteinExistence type="predicted"/>
<dbReference type="Proteomes" id="UP000719766">
    <property type="component" value="Unassembled WGS sequence"/>
</dbReference>
<dbReference type="GeneID" id="64600425"/>
<reference evidence="1" key="1">
    <citation type="journal article" date="2020" name="New Phytol.">
        <title>Comparative genomics reveals dynamic genome evolution in host specialist ectomycorrhizal fungi.</title>
        <authorList>
            <person name="Lofgren L.A."/>
            <person name="Nguyen N.H."/>
            <person name="Vilgalys R."/>
            <person name="Ruytinx J."/>
            <person name="Liao H.L."/>
            <person name="Branco S."/>
            <person name="Kuo A."/>
            <person name="LaButti K."/>
            <person name="Lipzen A."/>
            <person name="Andreopoulos W."/>
            <person name="Pangilinan J."/>
            <person name="Riley R."/>
            <person name="Hundley H."/>
            <person name="Na H."/>
            <person name="Barry K."/>
            <person name="Grigoriev I.V."/>
            <person name="Stajich J.E."/>
            <person name="Kennedy P.G."/>
        </authorList>
    </citation>
    <scope>NUCLEOTIDE SEQUENCE</scope>
    <source>
        <strain evidence="1">S12</strain>
    </source>
</reference>
<protein>
    <submittedName>
        <fullName evidence="1">Uncharacterized protein</fullName>
    </submittedName>
</protein>
<name>A0A9P7DHU7_9AGAM</name>
<sequence length="158" mass="17601">MDSDEPEVLEQIPPPPETIWQGYNELGHYTHIVLRTQLGDSARLNAAKRESDTETPENLTKNVNVLSENELLTIQTSIHDMVSALDDAVHLSADPPDHDSPQLSRAHTAYTGRRGRPRIDIELELLEIALSMRGSTHLASAEECRCFEVRFGSSQLSS</sequence>
<evidence type="ECO:0000313" key="1">
    <source>
        <dbReference type="EMBL" id="KAG1793300.1"/>
    </source>
</evidence>
<accession>A0A9P7DHU7</accession>
<gene>
    <name evidence="1" type="ORF">HD556DRAFT_1443726</name>
</gene>
<dbReference type="OrthoDB" id="2686689at2759"/>
<organism evidence="1 2">
    <name type="scientific">Suillus plorans</name>
    <dbReference type="NCBI Taxonomy" id="116603"/>
    <lineage>
        <taxon>Eukaryota</taxon>
        <taxon>Fungi</taxon>
        <taxon>Dikarya</taxon>
        <taxon>Basidiomycota</taxon>
        <taxon>Agaricomycotina</taxon>
        <taxon>Agaricomycetes</taxon>
        <taxon>Agaricomycetidae</taxon>
        <taxon>Boletales</taxon>
        <taxon>Suillineae</taxon>
        <taxon>Suillaceae</taxon>
        <taxon>Suillus</taxon>
    </lineage>
</organism>
<dbReference type="AlphaFoldDB" id="A0A9P7DHU7"/>
<keyword evidence="2" id="KW-1185">Reference proteome</keyword>
<comment type="caution">
    <text evidence="1">The sequence shown here is derived from an EMBL/GenBank/DDBJ whole genome shotgun (WGS) entry which is preliminary data.</text>
</comment>
<dbReference type="EMBL" id="JABBWE010000031">
    <property type="protein sequence ID" value="KAG1793300.1"/>
    <property type="molecule type" value="Genomic_DNA"/>
</dbReference>